<dbReference type="GO" id="GO:0038023">
    <property type="term" value="F:signaling receptor activity"/>
    <property type="evidence" value="ECO:0007669"/>
    <property type="project" value="TreeGrafter"/>
</dbReference>
<dbReference type="PANTHER" id="PTHR20855:SF52">
    <property type="entry name" value="ADIPONECTIN RECEPTOR PROTEIN"/>
    <property type="match status" value="1"/>
</dbReference>
<dbReference type="Proteomes" id="UP000701801">
    <property type="component" value="Unassembled WGS sequence"/>
</dbReference>
<dbReference type="InterPro" id="IPR004254">
    <property type="entry name" value="AdipoR/HlyIII-related"/>
</dbReference>
<evidence type="ECO:0000313" key="9">
    <source>
        <dbReference type="Proteomes" id="UP000701801"/>
    </source>
</evidence>
<evidence type="ECO:0000313" key="8">
    <source>
        <dbReference type="EMBL" id="CAG8971203.1"/>
    </source>
</evidence>
<evidence type="ECO:0000256" key="5">
    <source>
        <dbReference type="ARBA" id="ARBA00023136"/>
    </source>
</evidence>
<evidence type="ECO:0000256" key="1">
    <source>
        <dbReference type="ARBA" id="ARBA00004141"/>
    </source>
</evidence>
<name>A0A9N9PQD3_9HELO</name>
<keyword evidence="6" id="KW-0862">Zinc</keyword>
<dbReference type="GO" id="GO:0016020">
    <property type="term" value="C:membrane"/>
    <property type="evidence" value="ECO:0007669"/>
    <property type="project" value="UniProtKB-SubCell"/>
</dbReference>
<dbReference type="Pfam" id="PF03006">
    <property type="entry name" value="HlyIII"/>
    <property type="match status" value="1"/>
</dbReference>
<organism evidence="8 9">
    <name type="scientific">Hymenoscyphus albidus</name>
    <dbReference type="NCBI Taxonomy" id="595503"/>
    <lineage>
        <taxon>Eukaryota</taxon>
        <taxon>Fungi</taxon>
        <taxon>Dikarya</taxon>
        <taxon>Ascomycota</taxon>
        <taxon>Pezizomycotina</taxon>
        <taxon>Leotiomycetes</taxon>
        <taxon>Helotiales</taxon>
        <taxon>Helotiaceae</taxon>
        <taxon>Hymenoscyphus</taxon>
    </lineage>
</organism>
<evidence type="ECO:0000256" key="7">
    <source>
        <dbReference type="SAM" id="Phobius"/>
    </source>
</evidence>
<comment type="subcellular location">
    <subcellularLocation>
        <location evidence="1">Membrane</location>
        <topology evidence="1">Multi-pass membrane protein</topology>
    </subcellularLocation>
</comment>
<feature type="transmembrane region" description="Helical" evidence="7">
    <location>
        <begin position="235"/>
        <end position="256"/>
    </location>
</feature>
<comment type="similarity">
    <text evidence="2">Belongs to the ADIPOR family.</text>
</comment>
<comment type="caution">
    <text evidence="8">The sequence shown here is derived from an EMBL/GenBank/DDBJ whole genome shotgun (WGS) entry which is preliminary data.</text>
</comment>
<keyword evidence="6" id="KW-0479">Metal-binding</keyword>
<evidence type="ECO:0000256" key="4">
    <source>
        <dbReference type="ARBA" id="ARBA00022989"/>
    </source>
</evidence>
<feature type="binding site" evidence="6">
    <location>
        <position position="237"/>
    </location>
    <ligand>
        <name>Zn(2+)</name>
        <dbReference type="ChEBI" id="CHEBI:29105"/>
    </ligand>
</feature>
<feature type="binding site" evidence="6">
    <location>
        <position position="64"/>
    </location>
    <ligand>
        <name>Zn(2+)</name>
        <dbReference type="ChEBI" id="CHEBI:29105"/>
    </ligand>
</feature>
<reference evidence="8" key="1">
    <citation type="submission" date="2021-07" db="EMBL/GenBank/DDBJ databases">
        <authorList>
            <person name="Durling M."/>
        </authorList>
    </citation>
    <scope>NUCLEOTIDE SEQUENCE</scope>
</reference>
<protein>
    <submittedName>
        <fullName evidence="8">Uncharacterized protein</fullName>
    </submittedName>
</protein>
<feature type="transmembrane region" description="Helical" evidence="7">
    <location>
        <begin position="43"/>
        <end position="62"/>
    </location>
</feature>
<evidence type="ECO:0000256" key="2">
    <source>
        <dbReference type="ARBA" id="ARBA00007018"/>
    </source>
</evidence>
<feature type="transmembrane region" description="Helical" evidence="7">
    <location>
        <begin position="12"/>
        <end position="31"/>
    </location>
</feature>
<feature type="transmembrane region" description="Helical" evidence="7">
    <location>
        <begin position="82"/>
        <end position="101"/>
    </location>
</feature>
<dbReference type="GO" id="GO:0046872">
    <property type="term" value="F:metal ion binding"/>
    <property type="evidence" value="ECO:0007669"/>
    <property type="project" value="UniProtKB-KW"/>
</dbReference>
<keyword evidence="3 7" id="KW-0812">Transmembrane</keyword>
<evidence type="ECO:0000256" key="6">
    <source>
        <dbReference type="PIRSR" id="PIRSR604254-1"/>
    </source>
</evidence>
<dbReference type="AlphaFoldDB" id="A0A9N9PQD3"/>
<accession>A0A9N9PQD3</accession>
<dbReference type="EMBL" id="CAJVRM010000014">
    <property type="protein sequence ID" value="CAG8971203.1"/>
    <property type="molecule type" value="Genomic_DNA"/>
</dbReference>
<dbReference type="OrthoDB" id="529367at2759"/>
<gene>
    <name evidence="8" type="ORF">HYALB_00010576</name>
</gene>
<feature type="binding site" evidence="6">
    <location>
        <position position="233"/>
    </location>
    <ligand>
        <name>Zn(2+)</name>
        <dbReference type="ChEBI" id="CHEBI:29105"/>
    </ligand>
</feature>
<keyword evidence="9" id="KW-1185">Reference proteome</keyword>
<proteinExistence type="inferred from homology"/>
<dbReference type="PANTHER" id="PTHR20855">
    <property type="entry name" value="ADIPOR/PROGESTIN RECEPTOR-RELATED"/>
    <property type="match status" value="1"/>
</dbReference>
<dbReference type="GO" id="GO:0006882">
    <property type="term" value="P:intracellular zinc ion homeostasis"/>
    <property type="evidence" value="ECO:0007669"/>
    <property type="project" value="TreeGrafter"/>
</dbReference>
<keyword evidence="4 7" id="KW-1133">Transmembrane helix</keyword>
<keyword evidence="5 7" id="KW-0472">Membrane</keyword>
<evidence type="ECO:0000256" key="3">
    <source>
        <dbReference type="ARBA" id="ARBA00022692"/>
    </source>
</evidence>
<sequence>MKQACAPVNIWSHLLGGLMFATLPIFVYITILPRYDNARTGDIIVFSKFFFGVAICFFLSAYFHVVANHSEKVAAFGNQLDYLGVVVLMWGSTIPSVYYGFYCNARLQKIYWSVSFVTYLHLNDHTADVILLDLYIGSGMCSNNTKPEIPSSLTLSTSRGDVLRAWSFGNCIYHTRPHYLRLGDPNTKNESGLDGIDGFTKSDWRCNLCFSTKCPFIPERWYPMTHDIFGTSHQILHFMVIFAGLAHMVGLLKAFGHLHSQQSPCP</sequence>